<sequence>MFYSRGKVRCCYNVLSIAKPYFTRHNSAFSSISSSSSSDAIYANDVISFIKTPENIENELNDFVNGDFKHFSNLTISNPSTLNQKIIPRNFNYSNIKNLNEILNDNKVKKALELVKSNFNQGRYLSFIEFQNLFIQFLPFQWYAYKLLKLYEFKFDYNNLNNKILIFIMKISYLNFDFKLFHKIFKNFQLKNEKLPIEILMYAIQIYLKTENIQIATQLFNQYVMSEINLPERLLDLFISNLYNKTKNLNLCLISYKLWLSKNLSTNLSIDSFIYNLILDSSNLNDIKWIENSLIKRNLFDKFIIKFGNLCNELSRNYENYNKFIINNDNNNFKKLALIDNELSSYYNNLTYLHLRHKNYKFALNSFQKINNRKDFQLTIYSIIRHFENNEKPELIFKFLKNLKINSNYKIHWSQILIYWRSLIKKYPNLGYEIDKNFKKSLKKSKFHRFGFLSKLLLINKQFNRNQIFEITYYPIIKYDNLEFDLKPLNVLPKLINIESRLFSGILPNNELLRKSIKITNNKSEFNRL</sequence>
<comment type="caution">
    <text evidence="1">The sequence shown here is derived from an EMBL/GenBank/DDBJ whole genome shotgun (WGS) entry which is preliminary data.</text>
</comment>
<protein>
    <submittedName>
        <fullName evidence="1">Uncharacterized protein</fullName>
    </submittedName>
</protein>
<reference evidence="1" key="1">
    <citation type="submission" date="2020-11" db="EMBL/GenBank/DDBJ databases">
        <title>Kefir isolates.</title>
        <authorList>
            <person name="Marcisauskas S."/>
            <person name="Kim Y."/>
            <person name="Blasche S."/>
        </authorList>
    </citation>
    <scope>NUCLEOTIDE SEQUENCE</scope>
    <source>
        <strain evidence="1">Olga-1</strain>
    </source>
</reference>
<dbReference type="Proteomes" id="UP000697127">
    <property type="component" value="Unassembled WGS sequence"/>
</dbReference>
<gene>
    <name evidence="1" type="ORF">C6P40_001463</name>
</gene>
<accession>A0A9P6WIZ8</accession>
<name>A0A9P6WIZ8_9ASCO</name>
<evidence type="ECO:0000313" key="1">
    <source>
        <dbReference type="EMBL" id="KAG0688044.1"/>
    </source>
</evidence>
<proteinExistence type="predicted"/>
<dbReference type="AlphaFoldDB" id="A0A9P6WIZ8"/>
<organism evidence="1 2">
    <name type="scientific">Pichia californica</name>
    <dbReference type="NCBI Taxonomy" id="460514"/>
    <lineage>
        <taxon>Eukaryota</taxon>
        <taxon>Fungi</taxon>
        <taxon>Dikarya</taxon>
        <taxon>Ascomycota</taxon>
        <taxon>Saccharomycotina</taxon>
        <taxon>Pichiomycetes</taxon>
        <taxon>Pichiales</taxon>
        <taxon>Pichiaceae</taxon>
        <taxon>Pichia</taxon>
    </lineage>
</organism>
<keyword evidence="2" id="KW-1185">Reference proteome</keyword>
<dbReference type="EMBL" id="PUHW01000188">
    <property type="protein sequence ID" value="KAG0688044.1"/>
    <property type="molecule type" value="Genomic_DNA"/>
</dbReference>
<evidence type="ECO:0000313" key="2">
    <source>
        <dbReference type="Proteomes" id="UP000697127"/>
    </source>
</evidence>
<feature type="non-terminal residue" evidence="1">
    <location>
        <position position="529"/>
    </location>
</feature>